<dbReference type="EMBL" id="ML977171">
    <property type="protein sequence ID" value="KAF1983960.1"/>
    <property type="molecule type" value="Genomic_DNA"/>
</dbReference>
<protein>
    <submittedName>
        <fullName evidence="1">Uncharacterized protein</fullName>
    </submittedName>
</protein>
<accession>A0A6G1GT49</accession>
<gene>
    <name evidence="1" type="ORF">K402DRAFT_152927</name>
</gene>
<evidence type="ECO:0000313" key="2">
    <source>
        <dbReference type="Proteomes" id="UP000800041"/>
    </source>
</evidence>
<organism evidence="1 2">
    <name type="scientific">Aulographum hederae CBS 113979</name>
    <dbReference type="NCBI Taxonomy" id="1176131"/>
    <lineage>
        <taxon>Eukaryota</taxon>
        <taxon>Fungi</taxon>
        <taxon>Dikarya</taxon>
        <taxon>Ascomycota</taxon>
        <taxon>Pezizomycotina</taxon>
        <taxon>Dothideomycetes</taxon>
        <taxon>Pleosporomycetidae</taxon>
        <taxon>Aulographales</taxon>
        <taxon>Aulographaceae</taxon>
    </lineage>
</organism>
<reference evidence="1" key="1">
    <citation type="journal article" date="2020" name="Stud. Mycol.">
        <title>101 Dothideomycetes genomes: a test case for predicting lifestyles and emergence of pathogens.</title>
        <authorList>
            <person name="Haridas S."/>
            <person name="Albert R."/>
            <person name="Binder M."/>
            <person name="Bloem J."/>
            <person name="Labutti K."/>
            <person name="Salamov A."/>
            <person name="Andreopoulos B."/>
            <person name="Baker S."/>
            <person name="Barry K."/>
            <person name="Bills G."/>
            <person name="Bluhm B."/>
            <person name="Cannon C."/>
            <person name="Castanera R."/>
            <person name="Culley D."/>
            <person name="Daum C."/>
            <person name="Ezra D."/>
            <person name="Gonzalez J."/>
            <person name="Henrissat B."/>
            <person name="Kuo A."/>
            <person name="Liang C."/>
            <person name="Lipzen A."/>
            <person name="Lutzoni F."/>
            <person name="Magnuson J."/>
            <person name="Mondo S."/>
            <person name="Nolan M."/>
            <person name="Ohm R."/>
            <person name="Pangilinan J."/>
            <person name="Park H.-J."/>
            <person name="Ramirez L."/>
            <person name="Alfaro M."/>
            <person name="Sun H."/>
            <person name="Tritt A."/>
            <person name="Yoshinaga Y."/>
            <person name="Zwiers L.-H."/>
            <person name="Turgeon B."/>
            <person name="Goodwin S."/>
            <person name="Spatafora J."/>
            <person name="Crous P."/>
            <person name="Grigoriev I."/>
        </authorList>
    </citation>
    <scope>NUCLEOTIDE SEQUENCE</scope>
    <source>
        <strain evidence="1">CBS 113979</strain>
    </source>
</reference>
<keyword evidence="2" id="KW-1185">Reference proteome</keyword>
<evidence type="ECO:0000313" key="1">
    <source>
        <dbReference type="EMBL" id="KAF1983960.1"/>
    </source>
</evidence>
<sequence length="194" mass="21116">MGDAMLGEPGSVIYSTALPCLILPGRPALYQIASRLPSTSRPGPGLLTTNVNLPSQIQSSKMPSDCPATIPMTSRWWVTWREQALPAGRHQTVLLLCFTTSPGSLPLTFLCSAIILPRPESAARTGSTSRSFPGIQRDPGDYLTEPILLASCGLSWIAGWPVRLRGKHNLTLAELIRIQEPLLQLLLCEMQRCV</sequence>
<dbReference type="Proteomes" id="UP000800041">
    <property type="component" value="Unassembled WGS sequence"/>
</dbReference>
<name>A0A6G1GT49_9PEZI</name>
<proteinExistence type="predicted"/>
<dbReference type="AlphaFoldDB" id="A0A6G1GT49"/>